<evidence type="ECO:0000313" key="2">
    <source>
        <dbReference type="Proteomes" id="UP000543419"/>
    </source>
</evidence>
<dbReference type="Pfam" id="PF01244">
    <property type="entry name" value="Peptidase_M19"/>
    <property type="match status" value="1"/>
</dbReference>
<dbReference type="Gene3D" id="1.10.287.650">
    <property type="entry name" value="L27 domain"/>
    <property type="match status" value="1"/>
</dbReference>
<comment type="caution">
    <text evidence="1">The sequence shown here is derived from an EMBL/GenBank/DDBJ whole genome shotgun (WGS) entry which is preliminary data.</text>
</comment>
<dbReference type="InterPro" id="IPR032466">
    <property type="entry name" value="Metal_Hydrolase"/>
</dbReference>
<dbReference type="Proteomes" id="UP000543419">
    <property type="component" value="Unassembled WGS sequence"/>
</dbReference>
<dbReference type="EMBL" id="JAAIIG010000007">
    <property type="protein sequence ID" value="NMM98657.1"/>
    <property type="molecule type" value="Genomic_DNA"/>
</dbReference>
<dbReference type="RefSeq" id="WP_169241338.1">
    <property type="nucleotide sequence ID" value="NZ_JAAIIG010000007.1"/>
</dbReference>
<dbReference type="PROSITE" id="PS51365">
    <property type="entry name" value="RENAL_DIPEPTIDASE_2"/>
    <property type="match status" value="1"/>
</dbReference>
<keyword evidence="2" id="KW-1185">Reference proteome</keyword>
<protein>
    <submittedName>
        <fullName evidence="1">Peptidase M19</fullName>
    </submittedName>
</protein>
<sequence>MTQLERIVIDGHTDLAQHDGNITFDLSKAAKGGLNAAVVPAHAGLIPNTAAAGTGSDELEATYQAIVRTVADSNGKAALARSADEVRSNAANGVFSFILGFQNARPLTTLEDVRRWIDRGVSVFDFGFIGSNQWAQSARPYPYASVPGAEQGLSELALEAIALLNEHGVIVDTAQLSPAARKLALEHSQAPIIASHNGLKSIVGPVDRALSDDEIRQIADQDGLVQVVAFDGYLTFRGSDPDIAKAIGDLRERFGLPRYAGPADYYETLDKETADWDAQKFGDYLKEYHTAVRHGWPHSTVSTLADAIDHVIDVAGADHVGFASDFNHGGGIAGWLNHADTANVVNEIARRHDEQTTAKIVGGNLLAVWQHVQELATAR</sequence>
<dbReference type="PANTHER" id="PTHR10443:SF12">
    <property type="entry name" value="DIPEPTIDASE"/>
    <property type="match status" value="1"/>
</dbReference>
<name>A0A7Y0HXU5_9BIFI</name>
<dbReference type="SUPFAM" id="SSF51556">
    <property type="entry name" value="Metallo-dependent hydrolases"/>
    <property type="match status" value="1"/>
</dbReference>
<dbReference type="GO" id="GO:0070573">
    <property type="term" value="F:metallodipeptidase activity"/>
    <property type="evidence" value="ECO:0007669"/>
    <property type="project" value="InterPro"/>
</dbReference>
<dbReference type="PANTHER" id="PTHR10443">
    <property type="entry name" value="MICROSOMAL DIPEPTIDASE"/>
    <property type="match status" value="1"/>
</dbReference>
<reference evidence="1 2" key="1">
    <citation type="submission" date="2020-02" db="EMBL/GenBank/DDBJ databases">
        <title>Characterization of phylogenetic diversity of novel bifidobacterial species isolated in Czech ZOOs.</title>
        <authorList>
            <person name="Lugli G.A."/>
            <person name="Vera N.B."/>
            <person name="Ventura M."/>
        </authorList>
    </citation>
    <scope>NUCLEOTIDE SEQUENCE [LARGE SCALE GENOMIC DNA]</scope>
    <source>
        <strain evidence="1 2">DSM 109959</strain>
    </source>
</reference>
<organism evidence="1 2">
    <name type="scientific">Bifidobacterium olomucense</name>
    <dbReference type="NCBI Taxonomy" id="2675324"/>
    <lineage>
        <taxon>Bacteria</taxon>
        <taxon>Bacillati</taxon>
        <taxon>Actinomycetota</taxon>
        <taxon>Actinomycetes</taxon>
        <taxon>Bifidobacteriales</taxon>
        <taxon>Bifidobacteriaceae</taxon>
        <taxon>Bifidobacterium</taxon>
    </lineage>
</organism>
<dbReference type="InterPro" id="IPR008257">
    <property type="entry name" value="Pept_M19"/>
</dbReference>
<evidence type="ECO:0000313" key="1">
    <source>
        <dbReference type="EMBL" id="NMM98657.1"/>
    </source>
</evidence>
<proteinExistence type="predicted"/>
<gene>
    <name evidence="1" type="ORF">G1C97_1609</name>
</gene>
<dbReference type="GO" id="GO:0006508">
    <property type="term" value="P:proteolysis"/>
    <property type="evidence" value="ECO:0007669"/>
    <property type="project" value="InterPro"/>
</dbReference>
<accession>A0A7Y0HXU5</accession>
<dbReference type="Gene3D" id="3.20.20.140">
    <property type="entry name" value="Metal-dependent hydrolases"/>
    <property type="match status" value="1"/>
</dbReference>
<dbReference type="AlphaFoldDB" id="A0A7Y0HXU5"/>